<comment type="caution">
    <text evidence="3">The sequence shown here is derived from an EMBL/GenBank/DDBJ whole genome shotgun (WGS) entry which is preliminary data.</text>
</comment>
<keyword evidence="2" id="KW-0732">Signal</keyword>
<gene>
    <name evidence="3" type="ORF">OJ962_03870</name>
</gene>
<dbReference type="EMBL" id="JAPCID010000005">
    <property type="protein sequence ID" value="MDA0136621.1"/>
    <property type="molecule type" value="Genomic_DNA"/>
</dbReference>
<evidence type="ECO:0000313" key="4">
    <source>
        <dbReference type="Proteomes" id="UP001147700"/>
    </source>
</evidence>
<evidence type="ECO:0000256" key="2">
    <source>
        <dbReference type="SAM" id="SignalP"/>
    </source>
</evidence>
<dbReference type="Proteomes" id="UP001147700">
    <property type="component" value="Unassembled WGS sequence"/>
</dbReference>
<sequence>MSLVVGLALAFLFAPAAAQASDASFKSTVKREAKRLSKAEDRYEKNVADDLETEAQLQDAKTETEKLIPAVQRFHDKIDAETPESQQMKTAQKKLVDASETYINGLNKLADAIGDKSKSKIKSAAKTLASAVKKFRSAAKTLS</sequence>
<name>A0ABT4RDM0_9ACTN</name>
<keyword evidence="4" id="KW-1185">Reference proteome</keyword>
<organism evidence="3 4">
    <name type="scientific">Solirubrobacter deserti</name>
    <dbReference type="NCBI Taxonomy" id="2282478"/>
    <lineage>
        <taxon>Bacteria</taxon>
        <taxon>Bacillati</taxon>
        <taxon>Actinomycetota</taxon>
        <taxon>Thermoleophilia</taxon>
        <taxon>Solirubrobacterales</taxon>
        <taxon>Solirubrobacteraceae</taxon>
        <taxon>Solirubrobacter</taxon>
    </lineage>
</organism>
<feature type="signal peptide" evidence="2">
    <location>
        <begin position="1"/>
        <end position="20"/>
    </location>
</feature>
<dbReference type="RefSeq" id="WP_270006193.1">
    <property type="nucleotide sequence ID" value="NZ_JAPCID010000005.1"/>
</dbReference>
<feature type="compositionally biased region" description="Basic and acidic residues" evidence="1">
    <location>
        <begin position="36"/>
        <end position="48"/>
    </location>
</feature>
<evidence type="ECO:0000313" key="3">
    <source>
        <dbReference type="EMBL" id="MDA0136621.1"/>
    </source>
</evidence>
<evidence type="ECO:0000256" key="1">
    <source>
        <dbReference type="SAM" id="MobiDB-lite"/>
    </source>
</evidence>
<accession>A0ABT4RDM0</accession>
<protein>
    <submittedName>
        <fullName evidence="3">Uncharacterized protein</fullName>
    </submittedName>
</protein>
<feature type="chain" id="PRO_5045485741" evidence="2">
    <location>
        <begin position="21"/>
        <end position="143"/>
    </location>
</feature>
<feature type="region of interest" description="Disordered" evidence="1">
    <location>
        <begin position="36"/>
        <end position="62"/>
    </location>
</feature>
<reference evidence="3" key="1">
    <citation type="submission" date="2022-10" db="EMBL/GenBank/DDBJ databases">
        <title>The WGS of Solirubrobacter sp. CPCC 204708.</title>
        <authorList>
            <person name="Jiang Z."/>
        </authorList>
    </citation>
    <scope>NUCLEOTIDE SEQUENCE</scope>
    <source>
        <strain evidence="3">CPCC 204708</strain>
    </source>
</reference>
<proteinExistence type="predicted"/>